<evidence type="ECO:0000313" key="1">
    <source>
        <dbReference type="EMBL" id="GHO48530.1"/>
    </source>
</evidence>
<comment type="caution">
    <text evidence="1">The sequence shown here is derived from an EMBL/GenBank/DDBJ whole genome shotgun (WGS) entry which is preliminary data.</text>
</comment>
<protein>
    <submittedName>
        <fullName evidence="1">Uncharacterized protein</fullName>
    </submittedName>
</protein>
<dbReference type="Gene3D" id="1.10.630.10">
    <property type="entry name" value="Cytochrome P450"/>
    <property type="match status" value="1"/>
</dbReference>
<dbReference type="SUPFAM" id="SSF48264">
    <property type="entry name" value="Cytochrome P450"/>
    <property type="match status" value="1"/>
</dbReference>
<dbReference type="Proteomes" id="UP000612362">
    <property type="component" value="Unassembled WGS sequence"/>
</dbReference>
<sequence length="49" mass="5649">MKSGERLRAHRDLVPRALKEALRSYAPVKLMVRWVVTETTIGDQRREAG</sequence>
<keyword evidence="2" id="KW-1185">Reference proteome</keyword>
<dbReference type="AlphaFoldDB" id="A0A8J3MXG7"/>
<gene>
    <name evidence="1" type="ORF">KSX_66930</name>
</gene>
<reference evidence="1" key="1">
    <citation type="submission" date="2020-10" db="EMBL/GenBank/DDBJ databases">
        <title>Taxonomic study of unclassified bacteria belonging to the class Ktedonobacteria.</title>
        <authorList>
            <person name="Yabe S."/>
            <person name="Wang C.M."/>
            <person name="Zheng Y."/>
            <person name="Sakai Y."/>
            <person name="Cavaletti L."/>
            <person name="Monciardini P."/>
            <person name="Donadio S."/>
        </authorList>
    </citation>
    <scope>NUCLEOTIDE SEQUENCE</scope>
    <source>
        <strain evidence="1">SOSP1-1</strain>
    </source>
</reference>
<name>A0A8J3MXG7_9CHLR</name>
<dbReference type="GO" id="GO:0016705">
    <property type="term" value="F:oxidoreductase activity, acting on paired donors, with incorporation or reduction of molecular oxygen"/>
    <property type="evidence" value="ECO:0007669"/>
    <property type="project" value="InterPro"/>
</dbReference>
<dbReference type="GO" id="GO:0004497">
    <property type="term" value="F:monooxygenase activity"/>
    <property type="evidence" value="ECO:0007669"/>
    <property type="project" value="InterPro"/>
</dbReference>
<dbReference type="EMBL" id="BNJF01000004">
    <property type="protein sequence ID" value="GHO48530.1"/>
    <property type="molecule type" value="Genomic_DNA"/>
</dbReference>
<accession>A0A8J3MXG7</accession>
<dbReference type="RefSeq" id="WP_220197724.1">
    <property type="nucleotide sequence ID" value="NZ_BNJF01000004.1"/>
</dbReference>
<dbReference type="InterPro" id="IPR036396">
    <property type="entry name" value="Cyt_P450_sf"/>
</dbReference>
<evidence type="ECO:0000313" key="2">
    <source>
        <dbReference type="Proteomes" id="UP000612362"/>
    </source>
</evidence>
<dbReference type="GO" id="GO:0005506">
    <property type="term" value="F:iron ion binding"/>
    <property type="evidence" value="ECO:0007669"/>
    <property type="project" value="InterPro"/>
</dbReference>
<organism evidence="1 2">
    <name type="scientific">Ktedonospora formicarum</name>
    <dbReference type="NCBI Taxonomy" id="2778364"/>
    <lineage>
        <taxon>Bacteria</taxon>
        <taxon>Bacillati</taxon>
        <taxon>Chloroflexota</taxon>
        <taxon>Ktedonobacteria</taxon>
        <taxon>Ktedonobacterales</taxon>
        <taxon>Ktedonobacteraceae</taxon>
        <taxon>Ktedonospora</taxon>
    </lineage>
</organism>
<dbReference type="GO" id="GO:0020037">
    <property type="term" value="F:heme binding"/>
    <property type="evidence" value="ECO:0007669"/>
    <property type="project" value="InterPro"/>
</dbReference>
<proteinExistence type="predicted"/>